<dbReference type="Gene3D" id="3.60.15.10">
    <property type="entry name" value="Ribonuclease Z/Hydroxyacylglutathione hydrolase-like"/>
    <property type="match status" value="1"/>
</dbReference>
<dbReference type="eggNOG" id="ENOG502RYVC">
    <property type="taxonomic scope" value="Eukaryota"/>
</dbReference>
<dbReference type="HOGENOM" id="CLU_036012_2_0_1"/>
<dbReference type="PANTHER" id="PTHR13754:SF13">
    <property type="entry name" value="METALLO-BETA-LACTAMASE SUPERFAMILY PROTEIN (AFU_ORTHOLOGUE AFUA_3G07630)"/>
    <property type="match status" value="1"/>
</dbReference>
<dbReference type="PANTHER" id="PTHR13754">
    <property type="entry name" value="METALLO-BETA-LACTAMASE SUPERFAMILY PROTEIN"/>
    <property type="match status" value="1"/>
</dbReference>
<proteinExistence type="predicted"/>
<evidence type="ECO:0000313" key="1">
    <source>
        <dbReference type="EMBL" id="ETN39068.1"/>
    </source>
</evidence>
<gene>
    <name evidence="1" type="ORF">HMPREF1541_05290</name>
</gene>
<dbReference type="VEuPathDB" id="FungiDB:HMPREF1541_05290"/>
<dbReference type="RefSeq" id="XP_008717853.1">
    <property type="nucleotide sequence ID" value="XM_008719631.1"/>
</dbReference>
<dbReference type="SUPFAM" id="SSF56281">
    <property type="entry name" value="Metallo-hydrolase/oxidoreductase"/>
    <property type="match status" value="1"/>
</dbReference>
<accession>W2RTJ9</accession>
<evidence type="ECO:0000313" key="2">
    <source>
        <dbReference type="Proteomes" id="UP000030752"/>
    </source>
</evidence>
<evidence type="ECO:0008006" key="3">
    <source>
        <dbReference type="Google" id="ProtNLM"/>
    </source>
</evidence>
<reference evidence="1 2" key="1">
    <citation type="submission" date="2013-03" db="EMBL/GenBank/DDBJ databases">
        <title>The Genome Sequence of Phialophora europaea CBS 101466.</title>
        <authorList>
            <consortium name="The Broad Institute Genomics Platform"/>
            <person name="Cuomo C."/>
            <person name="de Hoog S."/>
            <person name="Gorbushina A."/>
            <person name="Walker B."/>
            <person name="Young S.K."/>
            <person name="Zeng Q."/>
            <person name="Gargeya S."/>
            <person name="Fitzgerald M."/>
            <person name="Haas B."/>
            <person name="Abouelleil A."/>
            <person name="Allen A.W."/>
            <person name="Alvarado L."/>
            <person name="Arachchi H.M."/>
            <person name="Berlin A.M."/>
            <person name="Chapman S.B."/>
            <person name="Gainer-Dewar J."/>
            <person name="Goldberg J."/>
            <person name="Griggs A."/>
            <person name="Gujja S."/>
            <person name="Hansen M."/>
            <person name="Howarth C."/>
            <person name="Imamovic A."/>
            <person name="Ireland A."/>
            <person name="Larimer J."/>
            <person name="McCowan C."/>
            <person name="Murphy C."/>
            <person name="Pearson M."/>
            <person name="Poon T.W."/>
            <person name="Priest M."/>
            <person name="Roberts A."/>
            <person name="Saif S."/>
            <person name="Shea T."/>
            <person name="Sisk P."/>
            <person name="Sykes S."/>
            <person name="Wortman J."/>
            <person name="Nusbaum C."/>
            <person name="Birren B."/>
        </authorList>
    </citation>
    <scope>NUCLEOTIDE SEQUENCE [LARGE SCALE GENOMIC DNA]</scope>
    <source>
        <strain evidence="1 2">CBS 101466</strain>
    </source>
</reference>
<dbReference type="InterPro" id="IPR036866">
    <property type="entry name" value="RibonucZ/Hydroxyglut_hydro"/>
</dbReference>
<organism evidence="1 2">
    <name type="scientific">Cyphellophora europaea (strain CBS 101466)</name>
    <name type="common">Phialophora europaea</name>
    <dbReference type="NCBI Taxonomy" id="1220924"/>
    <lineage>
        <taxon>Eukaryota</taxon>
        <taxon>Fungi</taxon>
        <taxon>Dikarya</taxon>
        <taxon>Ascomycota</taxon>
        <taxon>Pezizomycotina</taxon>
        <taxon>Eurotiomycetes</taxon>
        <taxon>Chaetothyriomycetidae</taxon>
        <taxon>Chaetothyriales</taxon>
        <taxon>Cyphellophoraceae</taxon>
        <taxon>Cyphellophora</taxon>
    </lineage>
</organism>
<protein>
    <recommendedName>
        <fullName evidence="3">Metallo-beta-lactamase domain-containing protein</fullName>
    </recommendedName>
</protein>
<dbReference type="STRING" id="1220924.W2RTJ9"/>
<keyword evidence="2" id="KW-1185">Reference proteome</keyword>
<sequence length="312" mass="33679">MATLTPIGNVNIRVLVNDQLDNIAPSWNDQVAAPGLFSHVPLRKLDEEEKLGRAGAEHELHLPNSCCGAHGLSLMITVGKEDSKHTILFDAGPEGGLEKAIGLINSHKPESKGPVAVDLHPNRPEFRGMMTPRGPVTLEADPTIAQLETAGAKIDLNTDAHAILGQMFYVSGEIPRTTSYETGIANGIRLDTKEVGWQEDPLIMDERFVMCHLEGKGLVVFTGCSHAGVVNVMRHAVELGGGIPLFAIVGGFHLTDANIQKLESTVADFKLIQPTVIMPGHCTGWRFQVESEKTLPGRVVPLYCGQKYGLTS</sequence>
<name>W2RTJ9_CYPE1</name>
<dbReference type="GeneID" id="19972629"/>
<dbReference type="Proteomes" id="UP000030752">
    <property type="component" value="Unassembled WGS sequence"/>
</dbReference>
<dbReference type="GO" id="GO:0016740">
    <property type="term" value="F:transferase activity"/>
    <property type="evidence" value="ECO:0007669"/>
    <property type="project" value="TreeGrafter"/>
</dbReference>
<dbReference type="EMBL" id="KB822721">
    <property type="protein sequence ID" value="ETN39068.1"/>
    <property type="molecule type" value="Genomic_DNA"/>
</dbReference>
<dbReference type="InterPro" id="IPR041712">
    <property type="entry name" value="DHPS-like_MBL-fold"/>
</dbReference>
<dbReference type="AlphaFoldDB" id="W2RTJ9"/>
<dbReference type="OrthoDB" id="1470350at2759"/>
<dbReference type="CDD" id="cd07713">
    <property type="entry name" value="DHPS-like_MBL-fold"/>
    <property type="match status" value="1"/>
</dbReference>
<dbReference type="InParanoid" id="W2RTJ9"/>
<dbReference type="InterPro" id="IPR052926">
    <property type="entry name" value="Metallo-beta-lactamase_dom"/>
</dbReference>